<gene>
    <name evidence="6" type="ORF">Nepgr_031668</name>
</gene>
<feature type="region of interest" description="Disordered" evidence="5">
    <location>
        <begin position="203"/>
        <end position="230"/>
    </location>
</feature>
<feature type="compositionally biased region" description="Acidic residues" evidence="5">
    <location>
        <begin position="99"/>
        <end position="110"/>
    </location>
</feature>
<comment type="subcellular location">
    <subcellularLocation>
        <location evidence="1">Cytoplasm</location>
    </subcellularLocation>
</comment>
<evidence type="ECO:0000313" key="7">
    <source>
        <dbReference type="Proteomes" id="UP001279734"/>
    </source>
</evidence>
<keyword evidence="4" id="KW-0597">Phosphoprotein</keyword>
<dbReference type="Proteomes" id="UP001279734">
    <property type="component" value="Unassembled WGS sequence"/>
</dbReference>
<dbReference type="Pfam" id="PF10248">
    <property type="entry name" value="Mlf1IP"/>
    <property type="match status" value="1"/>
</dbReference>
<organism evidence="6 7">
    <name type="scientific">Nepenthes gracilis</name>
    <name type="common">Slender pitcher plant</name>
    <dbReference type="NCBI Taxonomy" id="150966"/>
    <lineage>
        <taxon>Eukaryota</taxon>
        <taxon>Viridiplantae</taxon>
        <taxon>Streptophyta</taxon>
        <taxon>Embryophyta</taxon>
        <taxon>Tracheophyta</taxon>
        <taxon>Spermatophyta</taxon>
        <taxon>Magnoliopsida</taxon>
        <taxon>eudicotyledons</taxon>
        <taxon>Gunneridae</taxon>
        <taxon>Pentapetalae</taxon>
        <taxon>Caryophyllales</taxon>
        <taxon>Nepenthaceae</taxon>
        <taxon>Nepenthes</taxon>
    </lineage>
</organism>
<feature type="region of interest" description="Disordered" evidence="5">
    <location>
        <begin position="76"/>
        <end position="171"/>
    </location>
</feature>
<feature type="compositionally biased region" description="Gly residues" evidence="5">
    <location>
        <begin position="325"/>
        <end position="336"/>
    </location>
</feature>
<feature type="compositionally biased region" description="Low complexity" evidence="5">
    <location>
        <begin position="158"/>
        <end position="171"/>
    </location>
</feature>
<comment type="similarity">
    <text evidence="2">Belongs to the MLF family.</text>
</comment>
<dbReference type="GO" id="GO:0005737">
    <property type="term" value="C:cytoplasm"/>
    <property type="evidence" value="ECO:0007669"/>
    <property type="project" value="UniProtKB-SubCell"/>
</dbReference>
<dbReference type="InterPro" id="IPR019376">
    <property type="entry name" value="Myeloid_leukemia_factor"/>
</dbReference>
<accession>A0AAD3TH61</accession>
<feature type="compositionally biased region" description="Basic and acidic residues" evidence="5">
    <location>
        <begin position="116"/>
        <end position="128"/>
    </location>
</feature>
<reference evidence="6" key="1">
    <citation type="submission" date="2023-05" db="EMBL/GenBank/DDBJ databases">
        <title>Nepenthes gracilis genome sequencing.</title>
        <authorList>
            <person name="Fukushima K."/>
        </authorList>
    </citation>
    <scope>NUCLEOTIDE SEQUENCE</scope>
    <source>
        <strain evidence="6">SING2019-196</strain>
    </source>
</reference>
<evidence type="ECO:0008006" key="8">
    <source>
        <dbReference type="Google" id="ProtNLM"/>
    </source>
</evidence>
<dbReference type="EMBL" id="BSYO01000037">
    <property type="protein sequence ID" value="GMH29825.1"/>
    <property type="molecule type" value="Genomic_DNA"/>
</dbReference>
<keyword evidence="3" id="KW-0963">Cytoplasm</keyword>
<evidence type="ECO:0000256" key="5">
    <source>
        <dbReference type="SAM" id="MobiDB-lite"/>
    </source>
</evidence>
<name>A0AAD3TH61_NEPGR</name>
<evidence type="ECO:0000256" key="2">
    <source>
        <dbReference type="ARBA" id="ARBA00008332"/>
    </source>
</evidence>
<evidence type="ECO:0000256" key="4">
    <source>
        <dbReference type="ARBA" id="ARBA00022553"/>
    </source>
</evidence>
<evidence type="ECO:0000256" key="3">
    <source>
        <dbReference type="ARBA" id="ARBA00022490"/>
    </source>
</evidence>
<protein>
    <recommendedName>
        <fullName evidence="8">Myeloid leukemia factor 1</fullName>
    </recommendedName>
</protein>
<keyword evidence="7" id="KW-1185">Reference proteome</keyword>
<evidence type="ECO:0000256" key="1">
    <source>
        <dbReference type="ARBA" id="ARBA00004496"/>
    </source>
</evidence>
<dbReference type="PANTHER" id="PTHR13105">
    <property type="entry name" value="MYELOID LEUKEMIA FACTOR"/>
    <property type="match status" value="1"/>
</dbReference>
<comment type="caution">
    <text evidence="6">The sequence shown here is derived from an EMBL/GenBank/DDBJ whole genome shotgun (WGS) entry which is preliminary data.</text>
</comment>
<sequence>MQGGRRGRDSFFEFGDPFAGFGGFGSFGQGSLLPSFFGGRDPFDDPFFTRPFGSPFGSLFPSNFLVRGASPFADAPATGFLEHQQPPPNKPRGPIIEELNSDDEKAEDEGPNNTKDNPRKHSRSKNEPYVEDPDDEAQEKKSKHIQYRNPYNGMMNMQPQPQSRSFSFQSSTVTYGGADGASYAKSITRRSGSDGVMFEDYKEADSSTGQATHRVSKGLKNKGHSFTRKLKSDGSVNTMQTLHNLNEDELTGFEEAWKGKARKHFPGWDQRLLGHDNFGGPSSGSQSNRGGWALPSTEHSLDSSRLSSDTAAATAPFPPPAGRRSGTGGSQGRTRA</sequence>
<proteinExistence type="inferred from homology"/>
<feature type="region of interest" description="Disordered" evidence="5">
    <location>
        <begin position="268"/>
        <end position="336"/>
    </location>
</feature>
<evidence type="ECO:0000313" key="6">
    <source>
        <dbReference type="EMBL" id="GMH29825.1"/>
    </source>
</evidence>
<dbReference type="AlphaFoldDB" id="A0AAD3TH61"/>
<feature type="compositionally biased region" description="Basic residues" evidence="5">
    <location>
        <begin position="214"/>
        <end position="229"/>
    </location>
</feature>